<dbReference type="GO" id="GO:0003723">
    <property type="term" value="F:RNA binding"/>
    <property type="evidence" value="ECO:0007669"/>
    <property type="project" value="TreeGrafter"/>
</dbReference>
<keyword evidence="3" id="KW-0378">Hydrolase</keyword>
<dbReference type="SMART" id="SM00847">
    <property type="entry name" value="HA2"/>
    <property type="match status" value="1"/>
</dbReference>
<dbReference type="PROSITE" id="PS51194">
    <property type="entry name" value="HELICASE_CTER"/>
    <property type="match status" value="1"/>
</dbReference>
<evidence type="ECO:0000256" key="4">
    <source>
        <dbReference type="ARBA" id="ARBA00022806"/>
    </source>
</evidence>
<evidence type="ECO:0000259" key="6">
    <source>
        <dbReference type="PROSITE" id="PS51192"/>
    </source>
</evidence>
<comment type="caution">
    <text evidence="8">The sequence shown here is derived from an EMBL/GenBank/DDBJ whole genome shotgun (WGS) entry which is preliminary data.</text>
</comment>
<dbReference type="InterPro" id="IPR014001">
    <property type="entry name" value="Helicase_ATP-bd"/>
</dbReference>
<protein>
    <recommendedName>
        <fullName evidence="10">ATP-dependent RNA helicase kurz</fullName>
    </recommendedName>
</protein>
<keyword evidence="5" id="KW-0067">ATP-binding</keyword>
<feature type="domain" description="Helicase ATP-binding" evidence="6">
    <location>
        <begin position="394"/>
        <end position="561"/>
    </location>
</feature>
<dbReference type="Pfam" id="PF07717">
    <property type="entry name" value="OB_NTP_bind"/>
    <property type="match status" value="1"/>
</dbReference>
<dbReference type="InterPro" id="IPR011545">
    <property type="entry name" value="DEAD/DEAH_box_helicase_dom"/>
</dbReference>
<dbReference type="FunFam" id="3.40.50.300:FF:000895">
    <property type="entry name" value="probable ATP-dependent RNA helicase DHX37"/>
    <property type="match status" value="1"/>
</dbReference>
<evidence type="ECO:0000259" key="7">
    <source>
        <dbReference type="PROSITE" id="PS51194"/>
    </source>
</evidence>
<feature type="domain" description="Helicase C-terminal" evidence="7">
    <location>
        <begin position="645"/>
        <end position="845"/>
    </location>
</feature>
<dbReference type="Proteomes" id="UP000291343">
    <property type="component" value="Unassembled WGS sequence"/>
</dbReference>
<evidence type="ECO:0000256" key="5">
    <source>
        <dbReference type="ARBA" id="ARBA00022840"/>
    </source>
</evidence>
<dbReference type="PROSITE" id="PS00690">
    <property type="entry name" value="DEAH_ATP_HELICASE"/>
    <property type="match status" value="1"/>
</dbReference>
<proteinExistence type="inferred from homology"/>
<dbReference type="InterPro" id="IPR027417">
    <property type="entry name" value="P-loop_NTPase"/>
</dbReference>
<evidence type="ECO:0008006" key="10">
    <source>
        <dbReference type="Google" id="ProtNLM"/>
    </source>
</evidence>
<dbReference type="SMR" id="A0A482WIT2"/>
<comment type="similarity">
    <text evidence="1">Belongs to the DEAD box helicase family. DEAH subfamily.</text>
</comment>
<dbReference type="Pfam" id="PF00270">
    <property type="entry name" value="DEAD"/>
    <property type="match status" value="1"/>
</dbReference>
<dbReference type="Pfam" id="PF23362">
    <property type="entry name" value="DHX37_C"/>
    <property type="match status" value="1"/>
</dbReference>
<dbReference type="Gene3D" id="1.20.120.1080">
    <property type="match status" value="1"/>
</dbReference>
<dbReference type="InParanoid" id="A0A482WIT2"/>
<dbReference type="PANTHER" id="PTHR18934:SF99">
    <property type="entry name" value="ATP-DEPENDENT RNA HELICASE DHX37-RELATED"/>
    <property type="match status" value="1"/>
</dbReference>
<dbReference type="SMART" id="SM00487">
    <property type="entry name" value="DEXDc"/>
    <property type="match status" value="1"/>
</dbReference>
<reference evidence="8 9" key="1">
    <citation type="journal article" date="2017" name="Gigascience">
        <title>Genome sequence of the small brown planthopper, Laodelphax striatellus.</title>
        <authorList>
            <person name="Zhu J."/>
            <person name="Jiang F."/>
            <person name="Wang X."/>
            <person name="Yang P."/>
            <person name="Bao Y."/>
            <person name="Zhao W."/>
            <person name="Wang W."/>
            <person name="Lu H."/>
            <person name="Wang Q."/>
            <person name="Cui N."/>
            <person name="Li J."/>
            <person name="Chen X."/>
            <person name="Luo L."/>
            <person name="Yu J."/>
            <person name="Kang L."/>
            <person name="Cui F."/>
        </authorList>
    </citation>
    <scope>NUCLEOTIDE SEQUENCE [LARGE SCALE GENOMIC DNA]</scope>
    <source>
        <strain evidence="8">Lst14</strain>
    </source>
</reference>
<keyword evidence="9" id="KW-1185">Reference proteome</keyword>
<dbReference type="GO" id="GO:0005730">
    <property type="term" value="C:nucleolus"/>
    <property type="evidence" value="ECO:0007669"/>
    <property type="project" value="TreeGrafter"/>
</dbReference>
<evidence type="ECO:0000256" key="2">
    <source>
        <dbReference type="ARBA" id="ARBA00022741"/>
    </source>
</evidence>
<keyword evidence="4" id="KW-0347">Helicase</keyword>
<dbReference type="EMBL" id="QKKF02034760">
    <property type="protein sequence ID" value="RZF33162.1"/>
    <property type="molecule type" value="Genomic_DNA"/>
</dbReference>
<dbReference type="SMART" id="SM00382">
    <property type="entry name" value="AAA"/>
    <property type="match status" value="1"/>
</dbReference>
<dbReference type="OrthoDB" id="10025033at2759"/>
<dbReference type="CDD" id="cd17982">
    <property type="entry name" value="DEXHc_DHX37"/>
    <property type="match status" value="1"/>
</dbReference>
<keyword evidence="2" id="KW-0547">Nucleotide-binding</keyword>
<dbReference type="GO" id="GO:0005524">
    <property type="term" value="F:ATP binding"/>
    <property type="evidence" value="ECO:0007669"/>
    <property type="project" value="UniProtKB-KW"/>
</dbReference>
<evidence type="ECO:0000313" key="8">
    <source>
        <dbReference type="EMBL" id="RZF33162.1"/>
    </source>
</evidence>
<dbReference type="PROSITE" id="PS51192">
    <property type="entry name" value="HELICASE_ATP_BIND_1"/>
    <property type="match status" value="1"/>
</dbReference>
<dbReference type="CDD" id="cd18791">
    <property type="entry name" value="SF2_C_RHA"/>
    <property type="match status" value="1"/>
</dbReference>
<evidence type="ECO:0000313" key="9">
    <source>
        <dbReference type="Proteomes" id="UP000291343"/>
    </source>
</evidence>
<dbReference type="Pfam" id="PF21010">
    <property type="entry name" value="HA2_C"/>
    <property type="match status" value="1"/>
</dbReference>
<name>A0A482WIT2_LAOST</name>
<dbReference type="Gene3D" id="3.40.50.300">
    <property type="entry name" value="P-loop containing nucleotide triphosphate hydrolases"/>
    <property type="match status" value="2"/>
</dbReference>
<dbReference type="InterPro" id="IPR002464">
    <property type="entry name" value="DNA/RNA_helicase_DEAH_CS"/>
</dbReference>
<dbReference type="InterPro" id="IPR011709">
    <property type="entry name" value="DEAD-box_helicase_OB_fold"/>
</dbReference>
<organism evidence="8 9">
    <name type="scientific">Laodelphax striatellus</name>
    <name type="common">Small brown planthopper</name>
    <name type="synonym">Delphax striatella</name>
    <dbReference type="NCBI Taxonomy" id="195883"/>
    <lineage>
        <taxon>Eukaryota</taxon>
        <taxon>Metazoa</taxon>
        <taxon>Ecdysozoa</taxon>
        <taxon>Arthropoda</taxon>
        <taxon>Hexapoda</taxon>
        <taxon>Insecta</taxon>
        <taxon>Pterygota</taxon>
        <taxon>Neoptera</taxon>
        <taxon>Paraneoptera</taxon>
        <taxon>Hemiptera</taxon>
        <taxon>Auchenorrhyncha</taxon>
        <taxon>Fulgoroidea</taxon>
        <taxon>Delphacidae</taxon>
        <taxon>Criomorphinae</taxon>
        <taxon>Laodelphax</taxon>
    </lineage>
</organism>
<dbReference type="Pfam" id="PF00271">
    <property type="entry name" value="Helicase_C"/>
    <property type="match status" value="1"/>
</dbReference>
<dbReference type="STRING" id="195883.A0A482WIT2"/>
<dbReference type="InterPro" id="IPR007502">
    <property type="entry name" value="Helicase-assoc_dom"/>
</dbReference>
<dbReference type="PANTHER" id="PTHR18934">
    <property type="entry name" value="ATP-DEPENDENT RNA HELICASE"/>
    <property type="match status" value="1"/>
</dbReference>
<dbReference type="SUPFAM" id="SSF52540">
    <property type="entry name" value="P-loop containing nucleoside triphosphate hydrolases"/>
    <property type="match status" value="1"/>
</dbReference>
<dbReference type="GO" id="GO:0016787">
    <property type="term" value="F:hydrolase activity"/>
    <property type="evidence" value="ECO:0007669"/>
    <property type="project" value="UniProtKB-KW"/>
</dbReference>
<dbReference type="InterPro" id="IPR056371">
    <property type="entry name" value="DHX37-like_C"/>
</dbReference>
<gene>
    <name evidence="8" type="ORF">LSTR_LSTR004848</name>
</gene>
<dbReference type="InterPro" id="IPR001650">
    <property type="entry name" value="Helicase_C-like"/>
</dbReference>
<evidence type="ECO:0000256" key="3">
    <source>
        <dbReference type="ARBA" id="ARBA00022801"/>
    </source>
</evidence>
<accession>A0A482WIT2</accession>
<dbReference type="InterPro" id="IPR003593">
    <property type="entry name" value="AAA+_ATPase"/>
</dbReference>
<dbReference type="SMART" id="SM00490">
    <property type="entry name" value="HELICc"/>
    <property type="match status" value="1"/>
</dbReference>
<sequence>MGKLQKGYNWKARQPGNLIDLKSKETELKKVDIELGENGRSSYDASNALALLPKSKKEKKKTKTALKPTVKFISKKRRKELEKILERKTKKENRSNLYAALAEVQAPDEVINQLMSITSVQTKGVKQLLMNSNENAVDSSEKTTKPMVNSIKGSKRKYLLDSSTREEKLLKHNGDPSVVGFDISSEDDFDSDQESEEMEVEKSVTVENDVSEVPHFDVSVPTNGKIEVDPRWSVTPIQSKEEVDIECNHSLLPKTNNESNFVNATEVKKLFKNNWNISAQIDKSVPANSKNNSSCVQSNVFNITVASKAKKNKNNLQINCTNKNFQINDSCNGDEENKSVPSNNKTEKSFVETKNVEAAEKAKKPAVFVPVFRKPKVQEDRLKLPILSEEQGIMEAVNENPIVILSGETGSGKTTQMPQFLYEAGYTKNGRMIGVTEPRRVAAISMSQRVAEELNLSSKKVSYLIRFEGNATPETEIKFMTDGVLLKEIQMDFLLKKYSVIIIDEAHERSVYTDILIGLLSRIVPLRKKKGDPLKLIIMSATLRLEDFIDNKQLFKTTPPLIKVESRQFPVTVHFNKRTDPNYVKEAFKKACKIHTQLPDGGILIFVTGQQEVNLLVKKLRKAFPFHNKGNDSEDKVDDENEEKNVDEILDRVLKKRNKRGKKNEKKVVTLPQIDLSTYGVANDDTEGDLLDEMDSDDDDIDGDLSGGGGGPAVPMWVLPLYSLLPGHEQAKVFQPHPKGSRLCVVATNVAETSLTIPNVKYVVDSGKVKNKVYDKHTGISAFSVMWTSKASANQRAGRAGRTGPGHCYRLYASAVFNDMFAPWAEPDIRRRPVDDLLLQLKAMGIDRVINFPFPSPPDLIQLEAAEKRLILLGALSPKTRSQLPLAKESKYSGDNSQLTKLGESMSVFPIAPRFSKMLLLSDQQPGLMQYMIALVAALSVQELLLVGDQRWHNARRNSVGSGHSQLLGDMMVLLRAVGAAEYAHAAGNLSNYCVEHGLRMKAVIEVRKLRLQLTNELKMNIKDLDLYVDPKMKPPTDLQARQLRQIVLSGMVDQVAARVSEQEALAAGVRKGKAAYQIMGTDQLVFLHSSSALYKEQPSWVTYQQVTDNGSKMHLRGVTSIEPEWLPVFAPTLCNLTPQKEPSPTYNVEKGIPFCYASGSFGPNGWQLPIMEIEYPQSLDRLRWFAVFILDGSVCPKLLKYVKSLLSTPQTMVKSWANVVPRTQVLLKALADEQISSKKDLMVQWANNSKYLLKEYLLWIPEAGHDEVTLLWPPVDSEELLGISKIAKK</sequence>
<dbReference type="GO" id="GO:0003724">
    <property type="term" value="F:RNA helicase activity"/>
    <property type="evidence" value="ECO:0007669"/>
    <property type="project" value="UniProtKB-EC"/>
</dbReference>
<dbReference type="GO" id="GO:0000462">
    <property type="term" value="P:maturation of SSU-rRNA from tricistronic rRNA transcript (SSU-rRNA, 5.8S rRNA, LSU-rRNA)"/>
    <property type="evidence" value="ECO:0007669"/>
    <property type="project" value="TreeGrafter"/>
</dbReference>
<evidence type="ECO:0000256" key="1">
    <source>
        <dbReference type="ARBA" id="ARBA00008792"/>
    </source>
</evidence>
<dbReference type="FunCoup" id="A0A482WIT2">
    <property type="interactions" value="2308"/>
</dbReference>